<name>A0ABM8ZI85_9VIBR</name>
<sequence>MCLAHEVKGEVEAAYDKAENVKARCKIMDQWCKHYRSRSNHFNLPFTQ</sequence>
<dbReference type="Proteomes" id="UP000838160">
    <property type="component" value="Unassembled WGS sequence"/>
</dbReference>
<keyword evidence="2" id="KW-1185">Reference proteome</keyword>
<evidence type="ECO:0000313" key="1">
    <source>
        <dbReference type="EMBL" id="CAH0526235.1"/>
    </source>
</evidence>
<reference evidence="1" key="1">
    <citation type="submission" date="2021-12" db="EMBL/GenBank/DDBJ databases">
        <authorList>
            <person name="Rodrigo-Torres L."/>
            <person name="Arahal R. D."/>
            <person name="Lucena T."/>
        </authorList>
    </citation>
    <scope>NUCLEOTIDE SEQUENCE</scope>
    <source>
        <strain evidence="1">CECT 8226</strain>
    </source>
</reference>
<gene>
    <name evidence="1" type="ORF">VHP8226_01698</name>
</gene>
<accession>A0ABM8ZI85</accession>
<comment type="caution">
    <text evidence="1">The sequence shown here is derived from an EMBL/GenBank/DDBJ whole genome shotgun (WGS) entry which is preliminary data.</text>
</comment>
<protein>
    <recommendedName>
        <fullName evidence="3">Integrase</fullName>
    </recommendedName>
</protein>
<evidence type="ECO:0000313" key="2">
    <source>
        <dbReference type="Proteomes" id="UP000838160"/>
    </source>
</evidence>
<dbReference type="RefSeq" id="WP_237484632.1">
    <property type="nucleotide sequence ID" value="NZ_CAKLCM010000002.1"/>
</dbReference>
<evidence type="ECO:0008006" key="3">
    <source>
        <dbReference type="Google" id="ProtNLM"/>
    </source>
</evidence>
<organism evidence="1 2">
    <name type="scientific">Vibrio hippocampi</name>
    <dbReference type="NCBI Taxonomy" id="654686"/>
    <lineage>
        <taxon>Bacteria</taxon>
        <taxon>Pseudomonadati</taxon>
        <taxon>Pseudomonadota</taxon>
        <taxon>Gammaproteobacteria</taxon>
        <taxon>Vibrionales</taxon>
        <taxon>Vibrionaceae</taxon>
        <taxon>Vibrio</taxon>
    </lineage>
</organism>
<dbReference type="EMBL" id="CAKLCM010000002">
    <property type="protein sequence ID" value="CAH0526235.1"/>
    <property type="molecule type" value="Genomic_DNA"/>
</dbReference>
<proteinExistence type="predicted"/>